<dbReference type="EMBL" id="AMGV01000042">
    <property type="protein sequence ID" value="KEF50933.1"/>
    <property type="molecule type" value="Genomic_DNA"/>
</dbReference>
<evidence type="ECO:0000256" key="2">
    <source>
        <dbReference type="SAM" id="Phobius"/>
    </source>
</evidence>
<feature type="transmembrane region" description="Helical" evidence="2">
    <location>
        <begin position="173"/>
        <end position="197"/>
    </location>
</feature>
<dbReference type="Proteomes" id="UP000027920">
    <property type="component" value="Unassembled WGS sequence"/>
</dbReference>
<keyword evidence="2" id="KW-0812">Transmembrane</keyword>
<feature type="transmembrane region" description="Helical" evidence="2">
    <location>
        <begin position="54"/>
        <end position="78"/>
    </location>
</feature>
<feature type="region of interest" description="Disordered" evidence="1">
    <location>
        <begin position="298"/>
        <end position="397"/>
    </location>
</feature>
<evidence type="ECO:0000313" key="5">
    <source>
        <dbReference type="Proteomes" id="UP000027920"/>
    </source>
</evidence>
<dbReference type="HOGENOM" id="CLU_036632_0_0_1"/>
<protein>
    <recommendedName>
        <fullName evidence="3">Rhodopsin domain-containing protein</fullName>
    </recommendedName>
</protein>
<dbReference type="InterPro" id="IPR049326">
    <property type="entry name" value="Rhodopsin_dom_fungi"/>
</dbReference>
<evidence type="ECO:0000256" key="1">
    <source>
        <dbReference type="SAM" id="MobiDB-lite"/>
    </source>
</evidence>
<feature type="transmembrane region" description="Helical" evidence="2">
    <location>
        <begin position="209"/>
        <end position="229"/>
    </location>
</feature>
<gene>
    <name evidence="4" type="ORF">A1O9_13013</name>
</gene>
<dbReference type="AlphaFoldDB" id="A0A072NV56"/>
<dbReference type="Pfam" id="PF20684">
    <property type="entry name" value="Fung_rhodopsin"/>
    <property type="match status" value="1"/>
</dbReference>
<dbReference type="PANTHER" id="PTHR38794:SF3">
    <property type="entry name" value="INTEGRAL MEMBRANE PROTEIN"/>
    <property type="match status" value="1"/>
</dbReference>
<reference evidence="4 5" key="1">
    <citation type="submission" date="2013-03" db="EMBL/GenBank/DDBJ databases">
        <title>The Genome Sequence of Exophiala aquamarina CBS 119918.</title>
        <authorList>
            <consortium name="The Broad Institute Genomics Platform"/>
            <person name="Cuomo C."/>
            <person name="de Hoog S."/>
            <person name="Gorbushina A."/>
            <person name="Walker B."/>
            <person name="Young S.K."/>
            <person name="Zeng Q."/>
            <person name="Gargeya S."/>
            <person name="Fitzgerald M."/>
            <person name="Haas B."/>
            <person name="Abouelleil A."/>
            <person name="Allen A.W."/>
            <person name="Alvarado L."/>
            <person name="Arachchi H.M."/>
            <person name="Berlin A.M."/>
            <person name="Chapman S.B."/>
            <person name="Gainer-Dewar J."/>
            <person name="Goldberg J."/>
            <person name="Griggs A."/>
            <person name="Gujja S."/>
            <person name="Hansen M."/>
            <person name="Howarth C."/>
            <person name="Imamovic A."/>
            <person name="Ireland A."/>
            <person name="Larimer J."/>
            <person name="McCowan C."/>
            <person name="Murphy C."/>
            <person name="Pearson M."/>
            <person name="Poon T.W."/>
            <person name="Priest M."/>
            <person name="Roberts A."/>
            <person name="Saif S."/>
            <person name="Shea T."/>
            <person name="Sisk P."/>
            <person name="Sykes S."/>
            <person name="Wortman J."/>
            <person name="Nusbaum C."/>
            <person name="Birren B."/>
        </authorList>
    </citation>
    <scope>NUCLEOTIDE SEQUENCE [LARGE SCALE GENOMIC DNA]</scope>
    <source>
        <strain evidence="4 5">CBS 119918</strain>
    </source>
</reference>
<keyword evidence="2" id="KW-0472">Membrane</keyword>
<dbReference type="OrthoDB" id="3918601at2759"/>
<accession>A0A072NV56</accession>
<feature type="transmembrane region" description="Helical" evidence="2">
    <location>
        <begin position="98"/>
        <end position="122"/>
    </location>
</feature>
<feature type="domain" description="Rhodopsin" evidence="3">
    <location>
        <begin position="45"/>
        <end position="271"/>
    </location>
</feature>
<feature type="transmembrane region" description="Helical" evidence="2">
    <location>
        <begin position="249"/>
        <end position="267"/>
    </location>
</feature>
<name>A0A072NV56_9EURO</name>
<organism evidence="4 5">
    <name type="scientific">Exophiala aquamarina CBS 119918</name>
    <dbReference type="NCBI Taxonomy" id="1182545"/>
    <lineage>
        <taxon>Eukaryota</taxon>
        <taxon>Fungi</taxon>
        <taxon>Dikarya</taxon>
        <taxon>Ascomycota</taxon>
        <taxon>Pezizomycotina</taxon>
        <taxon>Eurotiomycetes</taxon>
        <taxon>Chaetothyriomycetidae</taxon>
        <taxon>Chaetothyriales</taxon>
        <taxon>Herpotrichiellaceae</taxon>
        <taxon>Exophiala</taxon>
    </lineage>
</organism>
<dbReference type="VEuPathDB" id="FungiDB:A1O9_13013"/>
<feature type="transmembrane region" description="Helical" evidence="2">
    <location>
        <begin position="20"/>
        <end position="42"/>
    </location>
</feature>
<dbReference type="PANTHER" id="PTHR38794">
    <property type="entry name" value="INTEGRAL MEMBRANE PROTEIN"/>
    <property type="match status" value="1"/>
</dbReference>
<keyword evidence="5" id="KW-1185">Reference proteome</keyword>
<dbReference type="GeneID" id="25287906"/>
<evidence type="ECO:0000313" key="4">
    <source>
        <dbReference type="EMBL" id="KEF50933.1"/>
    </source>
</evidence>
<evidence type="ECO:0000259" key="3">
    <source>
        <dbReference type="Pfam" id="PF20684"/>
    </source>
</evidence>
<sequence>MDNGARAPFFPSVPTNHASWVVVISLSFLTYSIIGVAHKFLCRKRNGKQEAHDWMVLSALLVSCVQSVVLVRSCIHGLGRHQSALSESAVVTVRKELFSSTLLGLFVHMLAKISTTLLILAIRPKRKHQMASRVILGAIVVWGVLGALFLGFRCGLASPWSEGQDQCLDEFRVYLGINLGNIVTDVALVGLPTVIMWSVQVRADLKIQLIALFASRILVPVIIIPQTAYLGRLPGNGSDLTWVMVEPAILGQVALSLAVLASCIAGLKGMIDSFVSGASQFIVPTVYASSHNNSQPLGSGLIRTSLRGKNDGSKTDLPQSALRSKSMKDGPTTSRKRNSSPSSESQTGLRDNDILQTIEDEVAFLTTTQDPSQHPGADGISQHSTYVYGDGPRQQTL</sequence>
<keyword evidence="2" id="KW-1133">Transmembrane helix</keyword>
<feature type="transmembrane region" description="Helical" evidence="2">
    <location>
        <begin position="134"/>
        <end position="153"/>
    </location>
</feature>
<comment type="caution">
    <text evidence="4">The sequence shown here is derived from an EMBL/GenBank/DDBJ whole genome shotgun (WGS) entry which is preliminary data.</text>
</comment>
<proteinExistence type="predicted"/>
<dbReference type="RefSeq" id="XP_013253523.1">
    <property type="nucleotide sequence ID" value="XM_013398069.1"/>
</dbReference>